<protein>
    <recommendedName>
        <fullName evidence="3">FAS1 domain-containing protein</fullName>
    </recommendedName>
</protein>
<dbReference type="PANTHER" id="PTHR10900:SF77">
    <property type="entry name" value="FI19380P1"/>
    <property type="match status" value="1"/>
</dbReference>
<dbReference type="InterPro" id="IPR050904">
    <property type="entry name" value="Adhesion/Biosynth-related"/>
</dbReference>
<comment type="caution">
    <text evidence="4">The sequence shown here is derived from an EMBL/GenBank/DDBJ whole genome shotgun (WGS) entry which is preliminary data.</text>
</comment>
<gene>
    <name evidence="4" type="ORF">SLS60_001656</name>
</gene>
<evidence type="ECO:0000313" key="5">
    <source>
        <dbReference type="Proteomes" id="UP001521785"/>
    </source>
</evidence>
<dbReference type="SMART" id="SM00554">
    <property type="entry name" value="FAS1"/>
    <property type="match status" value="2"/>
</dbReference>
<feature type="signal peptide" evidence="2">
    <location>
        <begin position="1"/>
        <end position="17"/>
    </location>
</feature>
<evidence type="ECO:0000313" key="4">
    <source>
        <dbReference type="EMBL" id="KAL1609991.1"/>
    </source>
</evidence>
<accession>A0ABR3RZY7</accession>
<feature type="chain" id="PRO_5045201910" description="FAS1 domain-containing protein" evidence="2">
    <location>
        <begin position="18"/>
        <end position="391"/>
    </location>
</feature>
<reference evidence="4 5" key="1">
    <citation type="submission" date="2024-02" db="EMBL/GenBank/DDBJ databases">
        <title>De novo assembly and annotation of 12 fungi associated with fruit tree decline syndrome in Ontario, Canada.</title>
        <authorList>
            <person name="Sulman M."/>
            <person name="Ellouze W."/>
            <person name="Ilyukhin E."/>
        </authorList>
    </citation>
    <scope>NUCLEOTIDE SEQUENCE [LARGE SCALE GENOMIC DNA]</scope>
    <source>
        <strain evidence="4 5">M42-189</strain>
    </source>
</reference>
<dbReference type="Gene3D" id="2.30.180.10">
    <property type="entry name" value="FAS1 domain"/>
    <property type="match status" value="2"/>
</dbReference>
<dbReference type="Proteomes" id="UP001521785">
    <property type="component" value="Unassembled WGS sequence"/>
</dbReference>
<feature type="compositionally biased region" description="Polar residues" evidence="1">
    <location>
        <begin position="324"/>
        <end position="346"/>
    </location>
</feature>
<dbReference type="InterPro" id="IPR000782">
    <property type="entry name" value="FAS1_domain"/>
</dbReference>
<dbReference type="SUPFAM" id="SSF82153">
    <property type="entry name" value="FAS1 domain"/>
    <property type="match status" value="2"/>
</dbReference>
<evidence type="ECO:0000259" key="3">
    <source>
        <dbReference type="PROSITE" id="PS50213"/>
    </source>
</evidence>
<organism evidence="4 5">
    <name type="scientific">Paraconiothyrium brasiliense</name>
    <dbReference type="NCBI Taxonomy" id="300254"/>
    <lineage>
        <taxon>Eukaryota</taxon>
        <taxon>Fungi</taxon>
        <taxon>Dikarya</taxon>
        <taxon>Ascomycota</taxon>
        <taxon>Pezizomycotina</taxon>
        <taxon>Dothideomycetes</taxon>
        <taxon>Pleosporomycetidae</taxon>
        <taxon>Pleosporales</taxon>
        <taxon>Massarineae</taxon>
        <taxon>Didymosphaeriaceae</taxon>
        <taxon>Paraconiothyrium</taxon>
    </lineage>
</organism>
<sequence>MQFKHLAVLTLASLVATQDSSNDTQSLNATLSSDDQLSNLTSFLSLNPAIVSVLSQASNITILAPSNNAFSEFANTDVGRDIASDPSLLAALLQYHVLNGTFQASQITNQSTFVSTYLNNETYANVTGGQVVEAVKVGNETVFYSGLLQNATVTTADRNFTGGTVHIIDRVLVFPLNVLDTANALNLTSLRGAINATDSIEAANARNITVFAPNNEAFNNIGSALANLSNDNLQNILEYHIVEDVYYSTSLENGTTLQSEDDDRELTITINENGTVFVNAAEVVVPNVLIANGVLHILDNVLNPNNTDGPFESATAGAPGFTGSAVSEQPFTSGQPTPTTQINPTSEGAGPAQSTAAGSGSETSGAATPLVTGGAQYVALFGAGAAAYLGF</sequence>
<feature type="domain" description="FAS1" evidence="3">
    <location>
        <begin position="24"/>
        <end position="172"/>
    </location>
</feature>
<name>A0ABR3RZY7_9PLEO</name>
<evidence type="ECO:0000256" key="2">
    <source>
        <dbReference type="SAM" id="SignalP"/>
    </source>
</evidence>
<dbReference type="PANTHER" id="PTHR10900">
    <property type="entry name" value="PERIOSTIN-RELATED"/>
    <property type="match status" value="1"/>
</dbReference>
<feature type="region of interest" description="Disordered" evidence="1">
    <location>
        <begin position="309"/>
        <end position="365"/>
    </location>
</feature>
<dbReference type="InterPro" id="IPR036378">
    <property type="entry name" value="FAS1_dom_sf"/>
</dbReference>
<feature type="compositionally biased region" description="Low complexity" evidence="1">
    <location>
        <begin position="354"/>
        <end position="365"/>
    </location>
</feature>
<dbReference type="PROSITE" id="PS50213">
    <property type="entry name" value="FAS1"/>
    <property type="match status" value="2"/>
</dbReference>
<keyword evidence="5" id="KW-1185">Reference proteome</keyword>
<dbReference type="Pfam" id="PF02469">
    <property type="entry name" value="Fasciclin"/>
    <property type="match status" value="2"/>
</dbReference>
<feature type="domain" description="FAS1" evidence="3">
    <location>
        <begin position="175"/>
        <end position="302"/>
    </location>
</feature>
<proteinExistence type="predicted"/>
<dbReference type="EMBL" id="JAKJXO020000002">
    <property type="protein sequence ID" value="KAL1609991.1"/>
    <property type="molecule type" value="Genomic_DNA"/>
</dbReference>
<evidence type="ECO:0000256" key="1">
    <source>
        <dbReference type="SAM" id="MobiDB-lite"/>
    </source>
</evidence>
<keyword evidence="2" id="KW-0732">Signal</keyword>